<proteinExistence type="predicted"/>
<organism evidence="2 3">
    <name type="scientific">Halosimplex aquaticum</name>
    <dbReference type="NCBI Taxonomy" id="3026162"/>
    <lineage>
        <taxon>Archaea</taxon>
        <taxon>Methanobacteriati</taxon>
        <taxon>Methanobacteriota</taxon>
        <taxon>Stenosarchaea group</taxon>
        <taxon>Halobacteria</taxon>
        <taxon>Halobacteriales</taxon>
        <taxon>Haloarculaceae</taxon>
        <taxon>Halosimplex</taxon>
    </lineage>
</organism>
<sequence length="58" mass="6343">MEWTERPLVVAGLAAAALLVLLGGFVYWYRPTPLEALAVFAVFGVVFVVETIVDDAKF</sequence>
<evidence type="ECO:0000313" key="3">
    <source>
        <dbReference type="Proteomes" id="UP001596432"/>
    </source>
</evidence>
<accession>A0ABD5Y2S5</accession>
<keyword evidence="1" id="KW-0812">Transmembrane</keyword>
<feature type="transmembrane region" description="Helical" evidence="1">
    <location>
        <begin position="34"/>
        <end position="53"/>
    </location>
</feature>
<evidence type="ECO:0000256" key="1">
    <source>
        <dbReference type="SAM" id="Phobius"/>
    </source>
</evidence>
<dbReference type="GeneID" id="78821505"/>
<keyword evidence="1" id="KW-1133">Transmembrane helix</keyword>
<comment type="caution">
    <text evidence="2">The sequence shown here is derived from an EMBL/GenBank/DDBJ whole genome shotgun (WGS) entry which is preliminary data.</text>
</comment>
<reference evidence="2 3" key="1">
    <citation type="journal article" date="2019" name="Int. J. Syst. Evol. Microbiol.">
        <title>The Global Catalogue of Microorganisms (GCM) 10K type strain sequencing project: providing services to taxonomists for standard genome sequencing and annotation.</title>
        <authorList>
            <consortium name="The Broad Institute Genomics Platform"/>
            <consortium name="The Broad Institute Genome Sequencing Center for Infectious Disease"/>
            <person name="Wu L."/>
            <person name="Ma J."/>
        </authorList>
    </citation>
    <scope>NUCLEOTIDE SEQUENCE [LARGE SCALE GENOMIC DNA]</scope>
    <source>
        <strain evidence="2 3">XZYJT29</strain>
    </source>
</reference>
<dbReference type="Proteomes" id="UP001596432">
    <property type="component" value="Unassembled WGS sequence"/>
</dbReference>
<dbReference type="EMBL" id="JBHTAS010000001">
    <property type="protein sequence ID" value="MFC7141196.1"/>
    <property type="molecule type" value="Genomic_DNA"/>
</dbReference>
<feature type="transmembrane region" description="Helical" evidence="1">
    <location>
        <begin position="7"/>
        <end position="28"/>
    </location>
</feature>
<protein>
    <submittedName>
        <fullName evidence="2">Uncharacterized protein</fullName>
    </submittedName>
</protein>
<dbReference type="RefSeq" id="WP_274322284.1">
    <property type="nucleotide sequence ID" value="NZ_CP118158.1"/>
</dbReference>
<name>A0ABD5Y2S5_9EURY</name>
<keyword evidence="3" id="KW-1185">Reference proteome</keyword>
<gene>
    <name evidence="2" type="ORF">ACFQMA_15330</name>
</gene>
<dbReference type="AlphaFoldDB" id="A0ABD5Y2S5"/>
<evidence type="ECO:0000313" key="2">
    <source>
        <dbReference type="EMBL" id="MFC7141196.1"/>
    </source>
</evidence>
<keyword evidence="1" id="KW-0472">Membrane</keyword>